<keyword evidence="8" id="KW-0548">Nucleotidyltransferase</keyword>
<keyword evidence="8" id="KW-0808">Transferase</keyword>
<dbReference type="NCBIfam" id="TIGR00254">
    <property type="entry name" value="GGDEF"/>
    <property type="match status" value="1"/>
</dbReference>
<protein>
    <submittedName>
        <fullName evidence="8">Diguanylate cyclase</fullName>
        <ecNumber evidence="8">2.7.7.65</ecNumber>
    </submittedName>
</protein>
<comment type="caution">
    <text evidence="8">The sequence shown here is derived from an EMBL/GenBank/DDBJ whole genome shotgun (WGS) entry which is preliminary data.</text>
</comment>
<dbReference type="SMART" id="SM00267">
    <property type="entry name" value="GGDEF"/>
    <property type="match status" value="1"/>
</dbReference>
<comment type="subcellular location">
    <subcellularLocation>
        <location evidence="1">Cell membrane</location>
        <topology evidence="1">Multi-pass membrane protein</topology>
    </subcellularLocation>
</comment>
<dbReference type="InterPro" id="IPR050469">
    <property type="entry name" value="Diguanylate_Cyclase"/>
</dbReference>
<keyword evidence="3 6" id="KW-0812">Transmembrane</keyword>
<dbReference type="InterPro" id="IPR043128">
    <property type="entry name" value="Rev_trsase/Diguanyl_cyclase"/>
</dbReference>
<dbReference type="Gene3D" id="3.30.70.270">
    <property type="match status" value="1"/>
</dbReference>
<dbReference type="Pfam" id="PF00990">
    <property type="entry name" value="GGDEF"/>
    <property type="match status" value="1"/>
</dbReference>
<keyword evidence="2" id="KW-1003">Cell membrane</keyword>
<gene>
    <name evidence="8" type="ORF">ABC228_00420</name>
</gene>
<feature type="transmembrane region" description="Helical" evidence="6">
    <location>
        <begin position="71"/>
        <end position="91"/>
    </location>
</feature>
<dbReference type="RefSeq" id="WP_345823115.1">
    <property type="nucleotide sequence ID" value="NZ_JBDIML010000001.1"/>
</dbReference>
<evidence type="ECO:0000256" key="5">
    <source>
        <dbReference type="ARBA" id="ARBA00023136"/>
    </source>
</evidence>
<dbReference type="SUPFAM" id="SSF55073">
    <property type="entry name" value="Nucleotide cyclase"/>
    <property type="match status" value="1"/>
</dbReference>
<dbReference type="PANTHER" id="PTHR45138">
    <property type="entry name" value="REGULATORY COMPONENTS OF SENSORY TRANSDUCTION SYSTEM"/>
    <property type="match status" value="1"/>
</dbReference>
<dbReference type="InterPro" id="IPR029787">
    <property type="entry name" value="Nucleotide_cyclase"/>
</dbReference>
<evidence type="ECO:0000256" key="6">
    <source>
        <dbReference type="SAM" id="Phobius"/>
    </source>
</evidence>
<keyword evidence="5 6" id="KW-0472">Membrane</keyword>
<dbReference type="Proteomes" id="UP001444625">
    <property type="component" value="Unassembled WGS sequence"/>
</dbReference>
<dbReference type="CDD" id="cd01949">
    <property type="entry name" value="GGDEF"/>
    <property type="match status" value="1"/>
</dbReference>
<evidence type="ECO:0000256" key="2">
    <source>
        <dbReference type="ARBA" id="ARBA00022475"/>
    </source>
</evidence>
<evidence type="ECO:0000256" key="1">
    <source>
        <dbReference type="ARBA" id="ARBA00004651"/>
    </source>
</evidence>
<dbReference type="EMBL" id="JBDIML010000001">
    <property type="protein sequence ID" value="MEN2765639.1"/>
    <property type="molecule type" value="Genomic_DNA"/>
</dbReference>
<dbReference type="PANTHER" id="PTHR45138:SF9">
    <property type="entry name" value="DIGUANYLATE CYCLASE DGCM-RELATED"/>
    <property type="match status" value="1"/>
</dbReference>
<dbReference type="Pfam" id="PF07694">
    <property type="entry name" value="5TM-5TMR_LYT"/>
    <property type="match status" value="1"/>
</dbReference>
<evidence type="ECO:0000259" key="7">
    <source>
        <dbReference type="PROSITE" id="PS50887"/>
    </source>
</evidence>
<feature type="transmembrane region" description="Helical" evidence="6">
    <location>
        <begin position="103"/>
        <end position="122"/>
    </location>
</feature>
<evidence type="ECO:0000313" key="9">
    <source>
        <dbReference type="Proteomes" id="UP001444625"/>
    </source>
</evidence>
<dbReference type="EC" id="2.7.7.65" evidence="8"/>
<evidence type="ECO:0000256" key="4">
    <source>
        <dbReference type="ARBA" id="ARBA00022989"/>
    </source>
</evidence>
<feature type="transmembrane region" description="Helical" evidence="6">
    <location>
        <begin position="39"/>
        <end position="59"/>
    </location>
</feature>
<name>A0ABU9XBK0_9BACI</name>
<feature type="transmembrane region" description="Helical" evidence="6">
    <location>
        <begin position="163"/>
        <end position="183"/>
    </location>
</feature>
<feature type="domain" description="GGDEF" evidence="7">
    <location>
        <begin position="227"/>
        <end position="359"/>
    </location>
</feature>
<keyword evidence="4 6" id="KW-1133">Transmembrane helix</keyword>
<evidence type="ECO:0000313" key="8">
    <source>
        <dbReference type="EMBL" id="MEN2765639.1"/>
    </source>
</evidence>
<reference evidence="8 9" key="1">
    <citation type="submission" date="2024-05" db="EMBL/GenBank/DDBJ databases">
        <authorList>
            <person name="Haq I."/>
            <person name="Ullah Z."/>
            <person name="Ahmad R."/>
            <person name="Li M."/>
            <person name="Tong Y."/>
        </authorList>
    </citation>
    <scope>NUCLEOTIDE SEQUENCE [LARGE SCALE GENOMIC DNA]</scope>
    <source>
        <strain evidence="8 9">16A2E</strain>
    </source>
</reference>
<accession>A0ABU9XBK0</accession>
<organism evidence="8 9">
    <name type="scientific">Ornithinibacillus xuwenensis</name>
    <dbReference type="NCBI Taxonomy" id="3144668"/>
    <lineage>
        <taxon>Bacteria</taxon>
        <taxon>Bacillati</taxon>
        <taxon>Bacillota</taxon>
        <taxon>Bacilli</taxon>
        <taxon>Bacillales</taxon>
        <taxon>Bacillaceae</taxon>
        <taxon>Ornithinibacillus</taxon>
    </lineage>
</organism>
<dbReference type="GO" id="GO:0052621">
    <property type="term" value="F:diguanylate cyclase activity"/>
    <property type="evidence" value="ECO:0007669"/>
    <property type="project" value="UniProtKB-EC"/>
</dbReference>
<dbReference type="PROSITE" id="PS50887">
    <property type="entry name" value="GGDEF"/>
    <property type="match status" value="1"/>
</dbReference>
<dbReference type="Gene3D" id="1.10.1760.20">
    <property type="match status" value="1"/>
</dbReference>
<evidence type="ECO:0000256" key="3">
    <source>
        <dbReference type="ARBA" id="ARBA00022692"/>
    </source>
</evidence>
<proteinExistence type="predicted"/>
<dbReference type="InterPro" id="IPR000160">
    <property type="entry name" value="GGDEF_dom"/>
</dbReference>
<sequence>MQVIIESFLENMTLIIAYMFLTLKAKEFILIKFDVTHKLFWFVPIALSLLSLFIMHYPLEFEGMRVDLRSVPIFFISYLAGWKFGIVSIILPTWLRYSLGGPTVMQGILQAIIIPFLLGAIFHKRDSYTPPYTIISIKHMFFVFTCYEIILVALMLLTTPISLKAALIMMVFQTLALLSIGLIQNDSNRNILYRQELEFQSRHDSMTNIYNLRHFRSKIEHLMHLKKPFVIAMFDVDHFKNYNDTHGHPAGDAVLRMIGQLLSESLKNGDVFARYGGEEFIVCLPNISNMEEALEILEAFRAKVEAYKFYGEESQPTGKLTISIGISGFSEGKSLDELISEADNALYSSKKSGRNTISY</sequence>
<keyword evidence="9" id="KW-1185">Reference proteome</keyword>
<dbReference type="InterPro" id="IPR011620">
    <property type="entry name" value="Sig_transdc_His_kinase_LytS_TM"/>
</dbReference>
<feature type="transmembrane region" description="Helical" evidence="6">
    <location>
        <begin position="134"/>
        <end position="157"/>
    </location>
</feature>
<feature type="transmembrane region" description="Helical" evidence="6">
    <location>
        <begin position="12"/>
        <end position="33"/>
    </location>
</feature>